<evidence type="ECO:0000256" key="1">
    <source>
        <dbReference type="SAM" id="SignalP"/>
    </source>
</evidence>
<gene>
    <name evidence="2" type="ORF">D5F51_18555</name>
</gene>
<sequence>MKASKLFLFLIAFSPLSVFSEEINVPEFKDNKVEINKGLFSKRITLTQTQQNYSSKWKDIMQKELTEKVNFAGHYRLYISKGGVLTKECGVNGWVCGWIIDKRNGEVISELPLFNENTNYYSTIDNGTPSPDPFFIEFYPDSNLIWINGENIPKSKVGNISYSDKKCSNNAYVFKENHFNKIFSGECKMESDD</sequence>
<organism evidence="2 3">
    <name type="scientific">Yersinia hibernica</name>
    <dbReference type="NCBI Taxonomy" id="2339259"/>
    <lineage>
        <taxon>Bacteria</taxon>
        <taxon>Pseudomonadati</taxon>
        <taxon>Pseudomonadota</taxon>
        <taxon>Gammaproteobacteria</taxon>
        <taxon>Enterobacterales</taxon>
        <taxon>Yersiniaceae</taxon>
        <taxon>Yersinia</taxon>
    </lineage>
</organism>
<evidence type="ECO:0000313" key="2">
    <source>
        <dbReference type="EMBL" id="QAX80358.1"/>
    </source>
</evidence>
<name>A0ABX5R4P0_9GAMM</name>
<feature type="signal peptide" evidence="1">
    <location>
        <begin position="1"/>
        <end position="20"/>
    </location>
</feature>
<dbReference type="EMBL" id="CP032487">
    <property type="protein sequence ID" value="QAX80358.1"/>
    <property type="molecule type" value="Genomic_DNA"/>
</dbReference>
<dbReference type="RefSeq" id="WP_129198348.1">
    <property type="nucleotide sequence ID" value="NZ_CABHXI010000094.1"/>
</dbReference>
<reference evidence="3" key="1">
    <citation type="submission" date="2018-09" db="EMBL/GenBank/DDBJ databases">
        <title>Yersinia hibernicus sp. nov.</title>
        <authorList>
            <person name="Nguyen S.V."/>
            <person name="Mundanda D.M."/>
            <person name="Anes J."/>
            <person name="Fanning S."/>
        </authorList>
    </citation>
    <scope>NUCLEOTIDE SEQUENCE [LARGE SCALE GENOMIC DNA]</scope>
    <source>
        <strain evidence="3">CFS1934</strain>
    </source>
</reference>
<proteinExistence type="predicted"/>
<accession>A0ABX5R4P0</accession>
<feature type="chain" id="PRO_5046562320" evidence="1">
    <location>
        <begin position="21"/>
        <end position="193"/>
    </location>
</feature>
<keyword evidence="3" id="KW-1185">Reference proteome</keyword>
<dbReference type="Proteomes" id="UP000288804">
    <property type="component" value="Chromosome"/>
</dbReference>
<protein>
    <submittedName>
        <fullName evidence="2">Uncharacterized protein</fullName>
    </submittedName>
</protein>
<evidence type="ECO:0000313" key="3">
    <source>
        <dbReference type="Proteomes" id="UP000288804"/>
    </source>
</evidence>
<keyword evidence="1" id="KW-0732">Signal</keyword>